<comment type="caution">
    <text evidence="5">The sequence shown here is derived from an EMBL/GenBank/DDBJ whole genome shotgun (WGS) entry which is preliminary data.</text>
</comment>
<dbReference type="Pfam" id="PF13458">
    <property type="entry name" value="Peripla_BP_6"/>
    <property type="match status" value="1"/>
</dbReference>
<protein>
    <submittedName>
        <fullName evidence="5">ABC transporter substrate-binding protein</fullName>
    </submittedName>
</protein>
<feature type="signal peptide" evidence="3">
    <location>
        <begin position="1"/>
        <end position="23"/>
    </location>
</feature>
<evidence type="ECO:0000259" key="4">
    <source>
        <dbReference type="Pfam" id="PF13458"/>
    </source>
</evidence>
<dbReference type="InterPro" id="IPR028081">
    <property type="entry name" value="Leu-bd"/>
</dbReference>
<feature type="domain" description="Leucine-binding protein" evidence="4">
    <location>
        <begin position="45"/>
        <end position="384"/>
    </location>
</feature>
<comment type="similarity">
    <text evidence="1">Belongs to the leucine-binding protein family.</text>
</comment>
<organism evidence="5 6">
    <name type="scientific">Actinomadura montaniterrae</name>
    <dbReference type="NCBI Taxonomy" id="1803903"/>
    <lineage>
        <taxon>Bacteria</taxon>
        <taxon>Bacillati</taxon>
        <taxon>Actinomycetota</taxon>
        <taxon>Actinomycetes</taxon>
        <taxon>Streptosporangiales</taxon>
        <taxon>Thermomonosporaceae</taxon>
        <taxon>Actinomadura</taxon>
    </lineage>
</organism>
<name>A0A6L3VVH3_9ACTN</name>
<dbReference type="SUPFAM" id="SSF53822">
    <property type="entry name" value="Periplasmic binding protein-like I"/>
    <property type="match status" value="1"/>
</dbReference>
<dbReference type="PANTHER" id="PTHR47235:SF1">
    <property type="entry name" value="BLR6548 PROTEIN"/>
    <property type="match status" value="1"/>
</dbReference>
<evidence type="ECO:0000256" key="2">
    <source>
        <dbReference type="ARBA" id="ARBA00022729"/>
    </source>
</evidence>
<dbReference type="RefSeq" id="WP_151540300.1">
    <property type="nucleotide sequence ID" value="NZ_WBMR01000028.1"/>
</dbReference>
<keyword evidence="6" id="KW-1185">Reference proteome</keyword>
<accession>A0A6L3VVH3</accession>
<evidence type="ECO:0000313" key="5">
    <source>
        <dbReference type="EMBL" id="KAB2382914.1"/>
    </source>
</evidence>
<reference evidence="5 6" key="1">
    <citation type="submission" date="2019-09" db="EMBL/GenBank/DDBJ databases">
        <title>Actinomadura physcomitrii sp. nov., a novel actinomycete isolated from moss [Physcomitrium sphaericum (Ludw) Fuernr].</title>
        <authorList>
            <person name="Liu C."/>
            <person name="Zhuang X."/>
        </authorList>
    </citation>
    <scope>NUCLEOTIDE SEQUENCE [LARGE SCALE GENOMIC DNA]</scope>
    <source>
        <strain evidence="5 6">CYP1-1B</strain>
    </source>
</reference>
<evidence type="ECO:0000313" key="6">
    <source>
        <dbReference type="Proteomes" id="UP000483004"/>
    </source>
</evidence>
<dbReference type="AlphaFoldDB" id="A0A6L3VVH3"/>
<dbReference type="Proteomes" id="UP000483004">
    <property type="component" value="Unassembled WGS sequence"/>
</dbReference>
<keyword evidence="2 3" id="KW-0732">Signal</keyword>
<dbReference type="PANTHER" id="PTHR47235">
    <property type="entry name" value="BLR6548 PROTEIN"/>
    <property type="match status" value="1"/>
</dbReference>
<dbReference type="PROSITE" id="PS51257">
    <property type="entry name" value="PROKAR_LIPOPROTEIN"/>
    <property type="match status" value="1"/>
</dbReference>
<dbReference type="Gene3D" id="3.40.50.2300">
    <property type="match status" value="2"/>
</dbReference>
<evidence type="ECO:0000256" key="3">
    <source>
        <dbReference type="SAM" id="SignalP"/>
    </source>
</evidence>
<dbReference type="InterPro" id="IPR028082">
    <property type="entry name" value="Peripla_BP_I"/>
</dbReference>
<feature type="chain" id="PRO_5039080432" evidence="3">
    <location>
        <begin position="24"/>
        <end position="418"/>
    </location>
</feature>
<sequence length="418" mass="43719">MNRTRTLAGLAALALLAAGCSSKAVKEDSVGSDGVRTGPGVTAGTITLGEMADLTGPFAANDTKITNAHQLYFSQLNEKGGVCGRKVRLDVVDHGYDVQKATTLYSDLARKVLGFSQVFGSGVNAALIDKYAGDKVLVYPASGAGPLLKSENILGAGSTYDYEIINALDAWLQEGTVKQGDTIAHVYLEGDYGGTAISGSRYMARKHGLKLTEVKIKPTDTDLTSQIAGIKNAGAKAILVSASPKQLGSVAVASESAGLRVPIVVNGAGWSGDLLEGASRKPVLDRVTVAQSWAVPSMKLPVVENFVAAYQKKYPNTKLDGNVTLGQSSAVVYAKVLQQACADKDLTREGVLKAVGQLKNVDTEGLLPPLDYSVKGHAPATESLLLRPDASVPGGVKAISETRHESKDIAGYTPDYAK</sequence>
<dbReference type="OrthoDB" id="26870at2"/>
<proteinExistence type="inferred from homology"/>
<gene>
    <name evidence="5" type="ORF">F9B16_13050</name>
</gene>
<evidence type="ECO:0000256" key="1">
    <source>
        <dbReference type="ARBA" id="ARBA00010062"/>
    </source>
</evidence>
<dbReference type="EMBL" id="WBMR01000028">
    <property type="protein sequence ID" value="KAB2382914.1"/>
    <property type="molecule type" value="Genomic_DNA"/>
</dbReference>